<feature type="region of interest" description="Disordered" evidence="1">
    <location>
        <begin position="1"/>
        <end position="149"/>
    </location>
</feature>
<protein>
    <recommendedName>
        <fullName evidence="4">WD repeat domain 60</fullName>
    </recommendedName>
</protein>
<dbReference type="InterPro" id="IPR042505">
    <property type="entry name" value="DYNC2I1"/>
</dbReference>
<evidence type="ECO:0000256" key="1">
    <source>
        <dbReference type="SAM" id="MobiDB-lite"/>
    </source>
</evidence>
<dbReference type="GO" id="GO:0042073">
    <property type="term" value="P:intraciliary transport"/>
    <property type="evidence" value="ECO:0007669"/>
    <property type="project" value="InterPro"/>
</dbReference>
<dbReference type="AlphaFoldDB" id="A0A7J7RSY1"/>
<dbReference type="PANTHER" id="PTHR16022:SF0">
    <property type="entry name" value="CYTOPLASMIC DYNEIN 2 INTERMEDIATE CHAIN 1"/>
    <property type="match status" value="1"/>
</dbReference>
<organism evidence="2 3">
    <name type="scientific">Myotis myotis</name>
    <name type="common">Greater mouse-eared bat</name>
    <name type="synonym">Vespertilio myotis</name>
    <dbReference type="NCBI Taxonomy" id="51298"/>
    <lineage>
        <taxon>Eukaryota</taxon>
        <taxon>Metazoa</taxon>
        <taxon>Chordata</taxon>
        <taxon>Craniata</taxon>
        <taxon>Vertebrata</taxon>
        <taxon>Euteleostomi</taxon>
        <taxon>Mammalia</taxon>
        <taxon>Eutheria</taxon>
        <taxon>Laurasiatheria</taxon>
        <taxon>Chiroptera</taxon>
        <taxon>Yangochiroptera</taxon>
        <taxon>Vespertilionidae</taxon>
        <taxon>Myotis</taxon>
    </lineage>
</organism>
<dbReference type="VEuPathDB" id="HostDB:GeneID_118679082"/>
<reference evidence="2 3" key="1">
    <citation type="journal article" date="2020" name="Nature">
        <title>Six reference-quality genomes reveal evolution of bat adaptations.</title>
        <authorList>
            <person name="Jebb D."/>
            <person name="Huang Z."/>
            <person name="Pippel M."/>
            <person name="Hughes G.M."/>
            <person name="Lavrichenko K."/>
            <person name="Devanna P."/>
            <person name="Winkler S."/>
            <person name="Jermiin L.S."/>
            <person name="Skirmuntt E.C."/>
            <person name="Katzourakis A."/>
            <person name="Burkitt-Gray L."/>
            <person name="Ray D.A."/>
            <person name="Sullivan K.A.M."/>
            <person name="Roscito J.G."/>
            <person name="Kirilenko B.M."/>
            <person name="Davalos L.M."/>
            <person name="Corthals A.P."/>
            <person name="Power M.L."/>
            <person name="Jones G."/>
            <person name="Ransome R.D."/>
            <person name="Dechmann D.K.N."/>
            <person name="Locatelli A.G."/>
            <person name="Puechmaille S.J."/>
            <person name="Fedrigo O."/>
            <person name="Jarvis E.D."/>
            <person name="Hiller M."/>
            <person name="Vernes S.C."/>
            <person name="Myers E.W."/>
            <person name="Teeling E.C."/>
        </authorList>
    </citation>
    <scope>NUCLEOTIDE SEQUENCE [LARGE SCALE GENOMIC DNA]</scope>
    <source>
        <strain evidence="2">MMyoMyo1</strain>
        <tissue evidence="2">Flight muscle</tissue>
    </source>
</reference>
<name>A0A7J7RSY1_MYOMY</name>
<feature type="compositionally biased region" description="Basic and acidic residues" evidence="1">
    <location>
        <begin position="27"/>
        <end position="141"/>
    </location>
</feature>
<feature type="compositionally biased region" description="Basic and acidic residues" evidence="1">
    <location>
        <begin position="1"/>
        <end position="20"/>
    </location>
</feature>
<evidence type="ECO:0000313" key="2">
    <source>
        <dbReference type="EMBL" id="KAF6279249.1"/>
    </source>
</evidence>
<sequence length="221" mass="25952">MEPGKRRTKDETWTADDLRKHLWSTLPREDKKHKEKKLHKDLETDAPESKEQKPRDPDRDAKRRERVADRDRHGSREHPRGDRDKEKPRERRRDARDLDREKLRDKAREHDTEKHQSRGKDRERGREREGEHRVRREEPKPAARHHWPEHRMRSGACLGCGRPGARHVGEPLCGAHSPRRPRPGFAFGCAPAELCALQDGCLLGILELISVNERSNDFLLC</sequence>
<accession>A0A7J7RSY1</accession>
<gene>
    <name evidence="2" type="ORF">mMyoMyo1_020510</name>
</gene>
<proteinExistence type="predicted"/>
<dbReference type="GO" id="GO:0005868">
    <property type="term" value="C:cytoplasmic dynein complex"/>
    <property type="evidence" value="ECO:0007669"/>
    <property type="project" value="InterPro"/>
</dbReference>
<comment type="caution">
    <text evidence="2">The sequence shown here is derived from an EMBL/GenBank/DDBJ whole genome shotgun (WGS) entry which is preliminary data.</text>
</comment>
<dbReference type="GO" id="GO:0045504">
    <property type="term" value="F:dynein heavy chain binding"/>
    <property type="evidence" value="ECO:0007669"/>
    <property type="project" value="InterPro"/>
</dbReference>
<dbReference type="GO" id="GO:0005929">
    <property type="term" value="C:cilium"/>
    <property type="evidence" value="ECO:0007669"/>
    <property type="project" value="GOC"/>
</dbReference>
<dbReference type="PANTHER" id="PTHR16022">
    <property type="entry name" value="WD REPEAT DOMAIN 60"/>
    <property type="match status" value="1"/>
</dbReference>
<keyword evidence="3" id="KW-1185">Reference proteome</keyword>
<dbReference type="EMBL" id="JABWUV010000022">
    <property type="protein sequence ID" value="KAF6279249.1"/>
    <property type="molecule type" value="Genomic_DNA"/>
</dbReference>
<evidence type="ECO:0008006" key="4">
    <source>
        <dbReference type="Google" id="ProtNLM"/>
    </source>
</evidence>
<evidence type="ECO:0000313" key="3">
    <source>
        <dbReference type="Proteomes" id="UP000527355"/>
    </source>
</evidence>
<dbReference type="GO" id="GO:0045503">
    <property type="term" value="F:dynein light chain binding"/>
    <property type="evidence" value="ECO:0007669"/>
    <property type="project" value="InterPro"/>
</dbReference>
<dbReference type="Proteomes" id="UP000527355">
    <property type="component" value="Unassembled WGS sequence"/>
</dbReference>